<evidence type="ECO:0000313" key="2">
    <source>
        <dbReference type="EMBL" id="CAK9858688.1"/>
    </source>
</evidence>
<reference evidence="2 3" key="1">
    <citation type="submission" date="2024-03" db="EMBL/GenBank/DDBJ databases">
        <authorList>
            <consortium name="ELIXIR-Norway"/>
            <consortium name="Elixir Norway"/>
        </authorList>
    </citation>
    <scope>NUCLEOTIDE SEQUENCE [LARGE SCALE GENOMIC DNA]</scope>
</reference>
<accession>A0ABP1A870</accession>
<organism evidence="2 3">
    <name type="scientific">Sphagnum jensenii</name>
    <dbReference type="NCBI Taxonomy" id="128206"/>
    <lineage>
        <taxon>Eukaryota</taxon>
        <taxon>Viridiplantae</taxon>
        <taxon>Streptophyta</taxon>
        <taxon>Embryophyta</taxon>
        <taxon>Bryophyta</taxon>
        <taxon>Sphagnophytina</taxon>
        <taxon>Sphagnopsida</taxon>
        <taxon>Sphagnales</taxon>
        <taxon>Sphagnaceae</taxon>
        <taxon>Sphagnum</taxon>
    </lineage>
</organism>
<feature type="compositionally biased region" description="Polar residues" evidence="1">
    <location>
        <begin position="26"/>
        <end position="37"/>
    </location>
</feature>
<feature type="region of interest" description="Disordered" evidence="1">
    <location>
        <begin position="1"/>
        <end position="37"/>
    </location>
</feature>
<keyword evidence="3" id="KW-1185">Reference proteome</keyword>
<name>A0ABP1A870_9BRYO</name>
<proteinExistence type="predicted"/>
<protein>
    <submittedName>
        <fullName evidence="2">Uncharacterized protein</fullName>
    </submittedName>
</protein>
<gene>
    <name evidence="2" type="ORF">CSSPJE1EN2_LOCUS1683</name>
</gene>
<dbReference type="Proteomes" id="UP001497522">
    <property type="component" value="Chromosome 1"/>
</dbReference>
<evidence type="ECO:0000313" key="3">
    <source>
        <dbReference type="Proteomes" id="UP001497522"/>
    </source>
</evidence>
<evidence type="ECO:0000256" key="1">
    <source>
        <dbReference type="SAM" id="MobiDB-lite"/>
    </source>
</evidence>
<sequence>MAIAAAAAADLPAQRNNTPERHSKHNSYGAQAKRSTQSLTEPLSTILHRDFLFASLQGGLVQLVEFCSSSWIGMFLAVLMHGKGGGGGAAKDFP</sequence>
<dbReference type="EMBL" id="OZ023702">
    <property type="protein sequence ID" value="CAK9858688.1"/>
    <property type="molecule type" value="Genomic_DNA"/>
</dbReference>